<dbReference type="SUPFAM" id="SSF53850">
    <property type="entry name" value="Periplasmic binding protein-like II"/>
    <property type="match status" value="1"/>
</dbReference>
<dbReference type="Proteomes" id="UP001321861">
    <property type="component" value="Chromosome"/>
</dbReference>
<dbReference type="InterPro" id="IPR005119">
    <property type="entry name" value="LysR_subst-bd"/>
</dbReference>
<dbReference type="RefSeq" id="WP_317635784.1">
    <property type="nucleotide sequence ID" value="NZ_AP026802.1"/>
</dbReference>
<comment type="similarity">
    <text evidence="1">Belongs to the LysR transcriptional regulatory family.</text>
</comment>
<evidence type="ECO:0000259" key="5">
    <source>
        <dbReference type="PROSITE" id="PS50931"/>
    </source>
</evidence>
<dbReference type="SUPFAM" id="SSF46785">
    <property type="entry name" value="Winged helix' DNA-binding domain"/>
    <property type="match status" value="1"/>
</dbReference>
<evidence type="ECO:0000313" key="6">
    <source>
        <dbReference type="EMBL" id="BDR57848.1"/>
    </source>
</evidence>
<keyword evidence="7" id="KW-1185">Reference proteome</keyword>
<dbReference type="PANTHER" id="PTHR30126:SF40">
    <property type="entry name" value="HTH-TYPE TRANSCRIPTIONAL REGULATOR GLTR"/>
    <property type="match status" value="1"/>
</dbReference>
<dbReference type="GO" id="GO:0003700">
    <property type="term" value="F:DNA-binding transcription factor activity"/>
    <property type="evidence" value="ECO:0007669"/>
    <property type="project" value="InterPro"/>
</dbReference>
<accession>A0AAU9DRN9</accession>
<evidence type="ECO:0000256" key="1">
    <source>
        <dbReference type="ARBA" id="ARBA00009437"/>
    </source>
</evidence>
<reference evidence="6 7" key="1">
    <citation type="journal article" date="2023" name="Microbiol. Spectr.">
        <title>Symbiosis of Carpenter Bees with Uncharacterized Lactic Acid Bacteria Showing NAD Auxotrophy.</title>
        <authorList>
            <person name="Kawasaki S."/>
            <person name="Ozawa K."/>
            <person name="Mori T."/>
            <person name="Yamamoto A."/>
            <person name="Ito M."/>
            <person name="Ohkuma M."/>
            <person name="Sakamoto M."/>
            <person name="Matsutani M."/>
        </authorList>
    </citation>
    <scope>NUCLEOTIDE SEQUENCE [LARGE SCALE GENOMIC DNA]</scope>
    <source>
        <strain evidence="6 7">XA3</strain>
    </source>
</reference>
<sequence length="289" mass="32957">MNINHLNYFVEIAKNHSFSQTAANNNISQTAVSQQIANLERELNTKLFDRSILPIQLTPAGKIVYERALIILNQVQMIKSDLQNIEQPKVIRLAYPEGFGEPLEKFVLPFVQKNEPPECVLVKTDLDEIQNSLLQHLVDVAICFDSEITATTEIETLTIMHGNFELIVGPEHELYQKQEIRLADLARQNIIGITSKTNSNTTKLMFEHAKQDGFPLQISTTVKDTETALILVKLNQGVTFMPDYYPLTNEFSKLHRLKIINTHHQFNICLAWKKQNLAARSFVEDITKS</sequence>
<dbReference type="Gene3D" id="1.10.10.10">
    <property type="entry name" value="Winged helix-like DNA-binding domain superfamily/Winged helix DNA-binding domain"/>
    <property type="match status" value="1"/>
</dbReference>
<name>A0AAU9DRN9_9LACO</name>
<dbReference type="Pfam" id="PF03466">
    <property type="entry name" value="LysR_substrate"/>
    <property type="match status" value="1"/>
</dbReference>
<evidence type="ECO:0000256" key="3">
    <source>
        <dbReference type="ARBA" id="ARBA00023125"/>
    </source>
</evidence>
<dbReference type="GO" id="GO:0000976">
    <property type="term" value="F:transcription cis-regulatory region binding"/>
    <property type="evidence" value="ECO:0007669"/>
    <property type="project" value="TreeGrafter"/>
</dbReference>
<dbReference type="InterPro" id="IPR036390">
    <property type="entry name" value="WH_DNA-bd_sf"/>
</dbReference>
<dbReference type="Pfam" id="PF00126">
    <property type="entry name" value="HTH_1"/>
    <property type="match status" value="1"/>
</dbReference>
<organism evidence="6 7">
    <name type="scientific">Xylocopilactobacillus apicola</name>
    <dbReference type="NCBI Taxonomy" id="2932184"/>
    <lineage>
        <taxon>Bacteria</taxon>
        <taxon>Bacillati</taxon>
        <taxon>Bacillota</taxon>
        <taxon>Bacilli</taxon>
        <taxon>Lactobacillales</taxon>
        <taxon>Lactobacillaceae</taxon>
        <taxon>Xylocopilactobacillus</taxon>
    </lineage>
</organism>
<evidence type="ECO:0000256" key="4">
    <source>
        <dbReference type="ARBA" id="ARBA00023163"/>
    </source>
</evidence>
<dbReference type="InterPro" id="IPR036388">
    <property type="entry name" value="WH-like_DNA-bd_sf"/>
</dbReference>
<evidence type="ECO:0000256" key="2">
    <source>
        <dbReference type="ARBA" id="ARBA00023015"/>
    </source>
</evidence>
<dbReference type="PROSITE" id="PS50931">
    <property type="entry name" value="HTH_LYSR"/>
    <property type="match status" value="1"/>
</dbReference>
<gene>
    <name evidence="6" type="ORF">XA3_02890</name>
</gene>
<keyword evidence="3" id="KW-0238">DNA-binding</keyword>
<dbReference type="CDD" id="cd05466">
    <property type="entry name" value="PBP2_LTTR_substrate"/>
    <property type="match status" value="1"/>
</dbReference>
<keyword evidence="4" id="KW-0804">Transcription</keyword>
<proteinExistence type="inferred from homology"/>
<keyword evidence="2" id="KW-0805">Transcription regulation</keyword>
<dbReference type="PRINTS" id="PR00039">
    <property type="entry name" value="HTHLYSR"/>
</dbReference>
<dbReference type="EMBL" id="AP026802">
    <property type="protein sequence ID" value="BDR57848.1"/>
    <property type="molecule type" value="Genomic_DNA"/>
</dbReference>
<dbReference type="FunFam" id="1.10.10.10:FF:000001">
    <property type="entry name" value="LysR family transcriptional regulator"/>
    <property type="match status" value="1"/>
</dbReference>
<evidence type="ECO:0000313" key="7">
    <source>
        <dbReference type="Proteomes" id="UP001321861"/>
    </source>
</evidence>
<dbReference type="AlphaFoldDB" id="A0AAU9DRN9"/>
<dbReference type="PANTHER" id="PTHR30126">
    <property type="entry name" value="HTH-TYPE TRANSCRIPTIONAL REGULATOR"/>
    <property type="match status" value="1"/>
</dbReference>
<dbReference type="InterPro" id="IPR000847">
    <property type="entry name" value="LysR_HTH_N"/>
</dbReference>
<dbReference type="KEGG" id="xap:XA3_02890"/>
<feature type="domain" description="HTH lysR-type" evidence="5">
    <location>
        <begin position="1"/>
        <end position="58"/>
    </location>
</feature>
<dbReference type="Gene3D" id="3.40.190.290">
    <property type="match status" value="1"/>
</dbReference>
<protein>
    <submittedName>
        <fullName evidence="6">LysR family transcriptional regulator</fullName>
    </submittedName>
</protein>